<evidence type="ECO:0000313" key="9">
    <source>
        <dbReference type="EMBL" id="WGK68173.1"/>
    </source>
</evidence>
<organism evidence="9 10">
    <name type="scientific">Candidatus Haliotispira prima</name>
    <dbReference type="NCBI Taxonomy" id="3034016"/>
    <lineage>
        <taxon>Bacteria</taxon>
        <taxon>Pseudomonadati</taxon>
        <taxon>Spirochaetota</taxon>
        <taxon>Spirochaetia</taxon>
        <taxon>Spirochaetales</taxon>
        <taxon>Spirochaetaceae</taxon>
        <taxon>Candidatus Haliotispira</taxon>
    </lineage>
</organism>
<dbReference type="EMBL" id="CP123443">
    <property type="protein sequence ID" value="WGK68173.1"/>
    <property type="molecule type" value="Genomic_DNA"/>
</dbReference>
<reference evidence="9 10" key="1">
    <citation type="submission" date="2023-04" db="EMBL/GenBank/DDBJ databases">
        <title>Spirochaete genome identified in red abalone sample constitutes a novel genus.</title>
        <authorList>
            <person name="Sharma S.P."/>
            <person name="Purcell C.M."/>
            <person name="Hyde J.R."/>
            <person name="Severin A.J."/>
        </authorList>
    </citation>
    <scope>NUCLEOTIDE SEQUENCE [LARGE SCALE GENOMIC DNA]</scope>
    <source>
        <strain evidence="9 10">SP-2023</strain>
    </source>
</reference>
<feature type="binding site" evidence="7">
    <location>
        <position position="66"/>
    </location>
    <ligand>
        <name>Zn(2+)</name>
        <dbReference type="ChEBI" id="CHEBI:29105"/>
        <label>1</label>
    </ligand>
</feature>
<keyword evidence="6 7" id="KW-0862">Zinc</keyword>
<dbReference type="SMART" id="SM00849">
    <property type="entry name" value="Lactamase_B"/>
    <property type="match status" value="1"/>
</dbReference>
<evidence type="ECO:0000256" key="1">
    <source>
        <dbReference type="ARBA" id="ARBA00001623"/>
    </source>
</evidence>
<feature type="domain" description="Metallo-beta-lactamase" evidence="8">
    <location>
        <begin position="23"/>
        <end position="191"/>
    </location>
</feature>
<dbReference type="Pfam" id="PF16123">
    <property type="entry name" value="HAGH_C"/>
    <property type="match status" value="1"/>
</dbReference>
<dbReference type="RefSeq" id="WP_326926343.1">
    <property type="nucleotide sequence ID" value="NZ_CP123443.1"/>
</dbReference>
<comment type="function">
    <text evidence="7">Thiolesterase that catalyzes the hydrolysis of S-D-lactoyl-glutathione to form glutathione and D-lactic acid.</text>
</comment>
<evidence type="ECO:0000256" key="2">
    <source>
        <dbReference type="ARBA" id="ARBA00004963"/>
    </source>
</evidence>
<dbReference type="Pfam" id="PF00753">
    <property type="entry name" value="Lactamase_B"/>
    <property type="match status" value="1"/>
</dbReference>
<feature type="binding site" evidence="7">
    <location>
        <position position="191"/>
    </location>
    <ligand>
        <name>Zn(2+)</name>
        <dbReference type="ChEBI" id="CHEBI:29105"/>
        <label>2</label>
    </ligand>
</feature>
<feature type="binding site" evidence="7">
    <location>
        <position position="71"/>
    </location>
    <ligand>
        <name>Zn(2+)</name>
        <dbReference type="ChEBI" id="CHEBI:29105"/>
        <label>2</label>
    </ligand>
</feature>
<dbReference type="InterPro" id="IPR050110">
    <property type="entry name" value="Glyoxalase_II_hydrolase"/>
</dbReference>
<feature type="binding site" evidence="7">
    <location>
        <position position="68"/>
    </location>
    <ligand>
        <name>Zn(2+)</name>
        <dbReference type="ChEBI" id="CHEBI:29105"/>
        <label>1</label>
    </ligand>
</feature>
<sequence length="280" mass="31539">MIDGVWLHEFGNLQVVQLSVLRDNYSYLIHDKETGATAVLDPADDPRIVEELRQRGWLLHAIWNTHWHADHCGGNAGLLDYARNSSVKRPEVAAYSRKKIAECSRELRSGDVVSLGAWNFAVHEVPCHTLDHLMFVCIGTNAGKNFSLAFCGDTLFSLGCGRLFEGTAAQLAQSLELIAGLPQQTLLFCAHEYTRANLRFALSLESENRTLRQFDRYLALPANRSKATVPSRLAFELAANPFLRVRQKKFSAAMEGHFSDWPSRTTAERLGYLRKMKDLF</sequence>
<dbReference type="InterPro" id="IPR032282">
    <property type="entry name" value="HAGH_C"/>
</dbReference>
<comment type="catalytic activity">
    <reaction evidence="1 7">
        <text>an S-(2-hydroxyacyl)glutathione + H2O = a 2-hydroxy carboxylate + glutathione + H(+)</text>
        <dbReference type="Rhea" id="RHEA:21864"/>
        <dbReference type="ChEBI" id="CHEBI:15377"/>
        <dbReference type="ChEBI" id="CHEBI:15378"/>
        <dbReference type="ChEBI" id="CHEBI:57925"/>
        <dbReference type="ChEBI" id="CHEBI:58896"/>
        <dbReference type="ChEBI" id="CHEBI:71261"/>
        <dbReference type="EC" id="3.1.2.6"/>
    </reaction>
</comment>
<evidence type="ECO:0000256" key="5">
    <source>
        <dbReference type="ARBA" id="ARBA00022801"/>
    </source>
</evidence>
<dbReference type="Proteomes" id="UP001228690">
    <property type="component" value="Chromosome"/>
</dbReference>
<feature type="binding site" evidence="7">
    <location>
        <position position="70"/>
    </location>
    <ligand>
        <name>Zn(2+)</name>
        <dbReference type="ChEBI" id="CHEBI:29105"/>
        <label>2</label>
    </ligand>
</feature>
<dbReference type="InterPro" id="IPR017782">
    <property type="entry name" value="Hydroxyacylglutathione_Hdrlase"/>
</dbReference>
<dbReference type="InterPro" id="IPR035680">
    <property type="entry name" value="Clx_II_MBL"/>
</dbReference>
<evidence type="ECO:0000259" key="8">
    <source>
        <dbReference type="SMART" id="SM00849"/>
    </source>
</evidence>
<comment type="pathway">
    <text evidence="2 7">Secondary metabolite metabolism; methylglyoxal degradation; (R)-lactate from methylglyoxal: step 2/2.</text>
</comment>
<keyword evidence="5 7" id="KW-0378">Hydrolase</keyword>
<evidence type="ECO:0000256" key="3">
    <source>
        <dbReference type="ARBA" id="ARBA00006759"/>
    </source>
</evidence>
<dbReference type="NCBIfam" id="TIGR03413">
    <property type="entry name" value="GSH_gloB"/>
    <property type="match status" value="1"/>
</dbReference>
<gene>
    <name evidence="7 9" type="primary">gloB</name>
    <name evidence="9" type="ORF">P0082_06720</name>
</gene>
<keyword evidence="10" id="KW-1185">Reference proteome</keyword>
<proteinExistence type="inferred from homology"/>
<evidence type="ECO:0000256" key="6">
    <source>
        <dbReference type="ARBA" id="ARBA00022833"/>
    </source>
</evidence>
<dbReference type="HAMAP" id="MF_01374">
    <property type="entry name" value="Glyoxalase_2"/>
    <property type="match status" value="1"/>
</dbReference>
<evidence type="ECO:0000256" key="7">
    <source>
        <dbReference type="HAMAP-Rule" id="MF_01374"/>
    </source>
</evidence>
<comment type="similarity">
    <text evidence="3 7">Belongs to the metallo-beta-lactamase superfamily. Glyoxalase II family.</text>
</comment>
<evidence type="ECO:0000256" key="4">
    <source>
        <dbReference type="ARBA" id="ARBA00022723"/>
    </source>
</evidence>
<dbReference type="SUPFAM" id="SSF56281">
    <property type="entry name" value="Metallo-hydrolase/oxidoreductase"/>
    <property type="match status" value="1"/>
</dbReference>
<evidence type="ECO:0000313" key="10">
    <source>
        <dbReference type="Proteomes" id="UP001228690"/>
    </source>
</evidence>
<feature type="binding site" evidence="7">
    <location>
        <position position="153"/>
    </location>
    <ligand>
        <name>Zn(2+)</name>
        <dbReference type="ChEBI" id="CHEBI:29105"/>
        <label>2</label>
    </ligand>
</feature>
<accession>A0ABY8MG30</accession>
<dbReference type="PANTHER" id="PTHR43705:SF1">
    <property type="entry name" value="HYDROXYACYLGLUTATHIONE HYDROLASE GLOB"/>
    <property type="match status" value="1"/>
</dbReference>
<dbReference type="EC" id="3.1.2.6" evidence="7"/>
<dbReference type="InterPro" id="IPR036866">
    <property type="entry name" value="RibonucZ/Hydroxyglut_hydro"/>
</dbReference>
<name>A0ABY8MG30_9SPIO</name>
<protein>
    <recommendedName>
        <fullName evidence="7">Hydroxyacylglutathione hydrolase</fullName>
        <ecNumber evidence="7">3.1.2.6</ecNumber>
    </recommendedName>
    <alternativeName>
        <fullName evidence="7">Glyoxalase II</fullName>
        <shortName evidence="7">Glx II</shortName>
    </alternativeName>
</protein>
<dbReference type="GO" id="GO:0004416">
    <property type="term" value="F:hydroxyacylglutathione hydrolase activity"/>
    <property type="evidence" value="ECO:0007669"/>
    <property type="project" value="UniProtKB-EC"/>
</dbReference>
<comment type="subunit">
    <text evidence="7">Monomer.</text>
</comment>
<dbReference type="CDD" id="cd07723">
    <property type="entry name" value="hydroxyacylglutathione_hydrolase_MBL-fold"/>
    <property type="match status" value="1"/>
</dbReference>
<dbReference type="PANTHER" id="PTHR43705">
    <property type="entry name" value="HYDROXYACYLGLUTATHIONE HYDROLASE"/>
    <property type="match status" value="1"/>
</dbReference>
<dbReference type="InterPro" id="IPR001279">
    <property type="entry name" value="Metallo-B-lactamas"/>
</dbReference>
<comment type="cofactor">
    <cofactor evidence="7">
        <name>Zn(2+)</name>
        <dbReference type="ChEBI" id="CHEBI:29105"/>
    </cofactor>
    <text evidence="7">Binds 2 Zn(2+) ions per subunit.</text>
</comment>
<dbReference type="Gene3D" id="3.60.15.10">
    <property type="entry name" value="Ribonuclease Z/Hydroxyacylglutathione hydrolase-like"/>
    <property type="match status" value="1"/>
</dbReference>
<keyword evidence="4 7" id="KW-0479">Metal-binding</keyword>
<feature type="binding site" evidence="7">
    <location>
        <position position="128"/>
    </location>
    <ligand>
        <name>Zn(2+)</name>
        <dbReference type="ChEBI" id="CHEBI:29105"/>
        <label>1</label>
    </ligand>
</feature>
<feature type="binding site" evidence="7">
    <location>
        <position position="153"/>
    </location>
    <ligand>
        <name>Zn(2+)</name>
        <dbReference type="ChEBI" id="CHEBI:29105"/>
        <label>1</label>
    </ligand>
</feature>
<dbReference type="PIRSF" id="PIRSF005457">
    <property type="entry name" value="Glx"/>
    <property type="match status" value="1"/>
</dbReference>